<dbReference type="InterPro" id="IPR010710">
    <property type="entry name" value="DUF1289"/>
</dbReference>
<dbReference type="EMBL" id="CAFE01000264">
    <property type="protein sequence ID" value="CCD40879.1"/>
    <property type="molecule type" value="Genomic_DNA"/>
</dbReference>
<dbReference type="BioCyc" id="CBUR1055526:G10QW-928-MONOMER"/>
<feature type="compositionally biased region" description="Basic and acidic residues" evidence="1">
    <location>
        <begin position="141"/>
        <end position="164"/>
    </location>
</feature>
<dbReference type="PANTHER" id="PTHR35175">
    <property type="entry name" value="DUF1289 DOMAIN-CONTAINING PROTEIN"/>
    <property type="match status" value="1"/>
</dbReference>
<dbReference type="PANTHER" id="PTHR35175:SF2">
    <property type="entry name" value="DUF1289 DOMAIN-CONTAINING PROTEIN"/>
    <property type="match status" value="1"/>
</dbReference>
<dbReference type="Proteomes" id="UP000003511">
    <property type="component" value="Unassembled WGS sequence"/>
</dbReference>
<gene>
    <name evidence="2" type="ORF">BKIR_c80_3152</name>
</gene>
<proteinExistence type="predicted"/>
<name>G4MIA0_9BURK</name>
<evidence type="ECO:0000313" key="2">
    <source>
        <dbReference type="EMBL" id="CCD40879.1"/>
    </source>
</evidence>
<dbReference type="AlphaFoldDB" id="G4MIA0"/>
<dbReference type="STRING" id="1055526.BKIR_c80_3152"/>
<reference evidence="2 3" key="2">
    <citation type="submission" date="2011-10" db="EMBL/GenBank/DDBJ databases">
        <title>Draft genome sequence of Candidatus Burkholderia kirkii.</title>
        <authorList>
            <person name="Carlier A.L."/>
            <person name="Eberl L."/>
        </authorList>
    </citation>
    <scope>NUCLEOTIDE SEQUENCE [LARGE SCALE GENOMIC DNA]</scope>
    <source>
        <strain evidence="2 3">UZHbot1</strain>
    </source>
</reference>
<evidence type="ECO:0000256" key="1">
    <source>
        <dbReference type="SAM" id="MobiDB-lite"/>
    </source>
</evidence>
<keyword evidence="3" id="KW-1185">Reference proteome</keyword>
<sequence>MSGVASPCVDVCRMNSETGFCDGCFRTINEIAAWASYDDEKRIVLARVESRRQGAHIVIVGESFEATLALPPDSIKHFRHARQRPQSAASRRRLRACEPLRFTDRMGHAADRASASDGDARHTFLAKRAAARPRVRYQAHARGEGRRRARDALASRRSEVESEA</sequence>
<organism evidence="2 3">
    <name type="scientific">Candidatus Paraburkholderia kirkii UZHbot1</name>
    <dbReference type="NCBI Taxonomy" id="1055526"/>
    <lineage>
        <taxon>Bacteria</taxon>
        <taxon>Pseudomonadati</taxon>
        <taxon>Pseudomonadota</taxon>
        <taxon>Betaproteobacteria</taxon>
        <taxon>Burkholderiales</taxon>
        <taxon>Burkholderiaceae</taxon>
        <taxon>Paraburkholderia</taxon>
    </lineage>
</organism>
<reference evidence="2 3" key="1">
    <citation type="submission" date="2011-09" db="EMBL/GenBank/DDBJ databases">
        <authorList>
            <person name="Carlier A."/>
        </authorList>
    </citation>
    <scope>NUCLEOTIDE SEQUENCE [LARGE SCALE GENOMIC DNA]</scope>
    <source>
        <strain evidence="2 3">UZHbot1</strain>
    </source>
</reference>
<evidence type="ECO:0000313" key="3">
    <source>
        <dbReference type="Proteomes" id="UP000003511"/>
    </source>
</evidence>
<evidence type="ECO:0008006" key="4">
    <source>
        <dbReference type="Google" id="ProtNLM"/>
    </source>
</evidence>
<dbReference type="Pfam" id="PF06945">
    <property type="entry name" value="DUF1289"/>
    <property type="match status" value="1"/>
</dbReference>
<feature type="region of interest" description="Disordered" evidence="1">
    <location>
        <begin position="129"/>
        <end position="164"/>
    </location>
</feature>
<dbReference type="HOGENOM" id="CLU_1615953_0_0_4"/>
<accession>G4MIA0</accession>
<protein>
    <recommendedName>
        <fullName evidence="4">DUF1289 domain-containing protein</fullName>
    </recommendedName>
</protein>
<feature type="compositionally biased region" description="Basic residues" evidence="1">
    <location>
        <begin position="129"/>
        <end position="140"/>
    </location>
</feature>
<comment type="caution">
    <text evidence="2">The sequence shown here is derived from an EMBL/GenBank/DDBJ whole genome shotgun (WGS) entry which is preliminary data.</text>
</comment>